<evidence type="ECO:0000256" key="1">
    <source>
        <dbReference type="SAM" id="Phobius"/>
    </source>
</evidence>
<comment type="caution">
    <text evidence="2">The sequence shown here is derived from an EMBL/GenBank/DDBJ whole genome shotgun (WGS) entry which is preliminary data.</text>
</comment>
<gene>
    <name evidence="2" type="ORF">CHH61_04135</name>
</gene>
<keyword evidence="1" id="KW-1133">Transmembrane helix</keyword>
<feature type="transmembrane region" description="Helical" evidence="1">
    <location>
        <begin position="20"/>
        <end position="40"/>
    </location>
</feature>
<keyword evidence="1" id="KW-0812">Transmembrane</keyword>
<name>A0A268S483_SHOCL</name>
<accession>A0A268S483</accession>
<sequence>MKVFEFLKNIEVSATGGFAIHIMLCTLFVTGYGIIGLLHLPKGAAMKKYAVGVAPFDGEIKVEVVTAENKIKAMIKAVEKQNFDLVKDKLPDFSSEEEAVQYYFDGDILVSLPVQID</sequence>
<reference evidence="2 3" key="1">
    <citation type="submission" date="2017-07" db="EMBL/GenBank/DDBJ databases">
        <title>Isolation and whole genome analysis of endospore-forming bacteria from heroin.</title>
        <authorList>
            <person name="Kalinowski J."/>
            <person name="Ahrens B."/>
            <person name="Al-Dilaimi A."/>
            <person name="Winkler A."/>
            <person name="Wibberg D."/>
            <person name="Schleenbecker U."/>
            <person name="Ruckert C."/>
            <person name="Wolfel R."/>
            <person name="Grass G."/>
        </authorList>
    </citation>
    <scope>NUCLEOTIDE SEQUENCE [LARGE SCALE GENOMIC DNA]</scope>
    <source>
        <strain evidence="2 3">7523-2</strain>
    </source>
</reference>
<proteinExistence type="predicted"/>
<evidence type="ECO:0000313" key="2">
    <source>
        <dbReference type="EMBL" id="PAF27325.1"/>
    </source>
</evidence>
<protein>
    <submittedName>
        <fullName evidence="2">Uncharacterized protein</fullName>
    </submittedName>
</protein>
<dbReference type="AlphaFoldDB" id="A0A268S483"/>
<organism evidence="2 3">
    <name type="scientific">Shouchella clausii</name>
    <name type="common">Alkalihalobacillus clausii</name>
    <dbReference type="NCBI Taxonomy" id="79880"/>
    <lineage>
        <taxon>Bacteria</taxon>
        <taxon>Bacillati</taxon>
        <taxon>Bacillota</taxon>
        <taxon>Bacilli</taxon>
        <taxon>Bacillales</taxon>
        <taxon>Bacillaceae</taxon>
        <taxon>Shouchella</taxon>
    </lineage>
</organism>
<dbReference type="EMBL" id="NPBS01000018">
    <property type="protein sequence ID" value="PAF27325.1"/>
    <property type="molecule type" value="Genomic_DNA"/>
</dbReference>
<dbReference type="Proteomes" id="UP000216133">
    <property type="component" value="Unassembled WGS sequence"/>
</dbReference>
<keyword evidence="1" id="KW-0472">Membrane</keyword>
<evidence type="ECO:0000313" key="3">
    <source>
        <dbReference type="Proteomes" id="UP000216133"/>
    </source>
</evidence>